<feature type="transmembrane region" description="Helical" evidence="1">
    <location>
        <begin position="66"/>
        <end position="84"/>
    </location>
</feature>
<evidence type="ECO:0000313" key="3">
    <source>
        <dbReference type="Proteomes" id="UP000594263"/>
    </source>
</evidence>
<dbReference type="Gramene" id="Kaladp0515s0044.1.v1.1">
    <property type="protein sequence ID" value="Kaladp0515s0044.1.v1.1"/>
    <property type="gene ID" value="Kaladp0515s0044.v1.1"/>
</dbReference>
<dbReference type="Proteomes" id="UP000594263">
    <property type="component" value="Unplaced"/>
</dbReference>
<keyword evidence="3" id="KW-1185">Reference proteome</keyword>
<sequence>MNSKMRHFIQLLSSITSARMFIPRVWVIDFTLTAQGRLLWERTGFCWLVVYKHMVTIMAWHRPWKFFLYFCLAEQIVIVIVIVGSKSCL</sequence>
<evidence type="ECO:0000256" key="1">
    <source>
        <dbReference type="SAM" id="Phobius"/>
    </source>
</evidence>
<dbReference type="AlphaFoldDB" id="A0A7N0VBV5"/>
<dbReference type="EnsemblPlants" id="Kaladp0515s0044.1.v1.1">
    <property type="protein sequence ID" value="Kaladp0515s0044.1.v1.1"/>
    <property type="gene ID" value="Kaladp0515s0044.v1.1"/>
</dbReference>
<keyword evidence="1" id="KW-0472">Membrane</keyword>
<reference evidence="2" key="1">
    <citation type="submission" date="2021-01" db="UniProtKB">
        <authorList>
            <consortium name="EnsemblPlants"/>
        </authorList>
    </citation>
    <scope>IDENTIFICATION</scope>
</reference>
<organism evidence="2 3">
    <name type="scientific">Kalanchoe fedtschenkoi</name>
    <name type="common">Lavender scallops</name>
    <name type="synonym">South American air plant</name>
    <dbReference type="NCBI Taxonomy" id="63787"/>
    <lineage>
        <taxon>Eukaryota</taxon>
        <taxon>Viridiplantae</taxon>
        <taxon>Streptophyta</taxon>
        <taxon>Embryophyta</taxon>
        <taxon>Tracheophyta</taxon>
        <taxon>Spermatophyta</taxon>
        <taxon>Magnoliopsida</taxon>
        <taxon>eudicotyledons</taxon>
        <taxon>Gunneridae</taxon>
        <taxon>Pentapetalae</taxon>
        <taxon>Saxifragales</taxon>
        <taxon>Crassulaceae</taxon>
        <taxon>Kalanchoe</taxon>
    </lineage>
</organism>
<evidence type="ECO:0000313" key="2">
    <source>
        <dbReference type="EnsemblPlants" id="Kaladp0515s0044.1.v1.1"/>
    </source>
</evidence>
<keyword evidence="1" id="KW-1133">Transmembrane helix</keyword>
<protein>
    <submittedName>
        <fullName evidence="2">Uncharacterized protein</fullName>
    </submittedName>
</protein>
<name>A0A7N0VBV5_KALFE</name>
<proteinExistence type="predicted"/>
<keyword evidence="1" id="KW-0812">Transmembrane</keyword>
<accession>A0A7N0VBV5</accession>